<proteinExistence type="predicted"/>
<dbReference type="Proteomes" id="UP000825886">
    <property type="component" value="Chromosome"/>
</dbReference>
<evidence type="ECO:0000256" key="3">
    <source>
        <dbReference type="SAM" id="SignalP"/>
    </source>
</evidence>
<keyword evidence="2" id="KW-0812">Transmembrane</keyword>
<keyword evidence="5" id="KW-1185">Reference proteome</keyword>
<dbReference type="Pfam" id="PF11776">
    <property type="entry name" value="RcnB"/>
    <property type="match status" value="1"/>
</dbReference>
<evidence type="ECO:0000256" key="1">
    <source>
        <dbReference type="SAM" id="MobiDB-lite"/>
    </source>
</evidence>
<feature type="transmembrane region" description="Helical" evidence="2">
    <location>
        <begin position="127"/>
        <end position="146"/>
    </location>
</feature>
<organism evidence="4 5">
    <name type="scientific">Symbiopectobacterium purcellii</name>
    <dbReference type="NCBI Taxonomy" id="2871826"/>
    <lineage>
        <taxon>Bacteria</taxon>
        <taxon>Pseudomonadati</taxon>
        <taxon>Pseudomonadota</taxon>
        <taxon>Gammaproteobacteria</taxon>
        <taxon>Enterobacterales</taxon>
        <taxon>Enterobacteriaceae</taxon>
    </lineage>
</organism>
<gene>
    <name evidence="4" type="ORF">K6K13_00990</name>
</gene>
<protein>
    <submittedName>
        <fullName evidence="4">RcnB family protein</fullName>
    </submittedName>
</protein>
<evidence type="ECO:0000313" key="4">
    <source>
        <dbReference type="EMBL" id="QZN96103.1"/>
    </source>
</evidence>
<reference evidence="4 5" key="1">
    <citation type="submission" date="2021-08" db="EMBL/GenBank/DDBJ databases">
        <title>Culture and genomic analysis of Symbiopectobacterium purcellii sp. nov. gen. nov., isolated from the leafhopper Empoasca decipiens.</title>
        <authorList>
            <person name="Nadal-Jimenez P."/>
            <person name="Siozios S."/>
            <person name="Halliday N."/>
            <person name="Camara M."/>
            <person name="Hurst G.D.D."/>
        </authorList>
    </citation>
    <scope>NUCLEOTIDE SEQUENCE [LARGE SCALE GENOMIC DNA]</scope>
    <source>
        <strain evidence="4 5">SyEd1</strain>
    </source>
</reference>
<feature type="signal peptide" evidence="3">
    <location>
        <begin position="1"/>
        <end position="25"/>
    </location>
</feature>
<dbReference type="Gene3D" id="3.10.450.160">
    <property type="entry name" value="inner membrane protein cigr"/>
    <property type="match status" value="1"/>
</dbReference>
<feature type="compositionally biased region" description="Basic and acidic residues" evidence="1">
    <location>
        <begin position="29"/>
        <end position="43"/>
    </location>
</feature>
<dbReference type="EMBL" id="CP081864">
    <property type="protein sequence ID" value="QZN96103.1"/>
    <property type="molecule type" value="Genomic_DNA"/>
</dbReference>
<name>A0ABX9ALQ1_9ENTR</name>
<evidence type="ECO:0000256" key="2">
    <source>
        <dbReference type="SAM" id="Phobius"/>
    </source>
</evidence>
<sequence length="147" mass="16505">MRKTILTLVMTALVLGPLSASFAYAHGPDGPRGEGGRHWDGGPRGEGGPGWDRGRGHGPRWDNGPRGGWGRYEDRRDHFRWRGYDFRAGHPIPGPYRGDRYWVRDWRGYGLPSPPPGHQWRYIDGNYVLIAVATGVITSILLNQAFN</sequence>
<dbReference type="InterPro" id="IPR024572">
    <property type="entry name" value="RcnB"/>
</dbReference>
<accession>A0ABX9ALQ1</accession>
<keyword evidence="3" id="KW-0732">Signal</keyword>
<evidence type="ECO:0000313" key="5">
    <source>
        <dbReference type="Proteomes" id="UP000825886"/>
    </source>
</evidence>
<dbReference type="RefSeq" id="WP_222159166.1">
    <property type="nucleotide sequence ID" value="NZ_CP081864.1"/>
</dbReference>
<keyword evidence="2" id="KW-1133">Transmembrane helix</keyword>
<feature type="region of interest" description="Disordered" evidence="1">
    <location>
        <begin position="27"/>
        <end position="67"/>
    </location>
</feature>
<feature type="chain" id="PRO_5045895250" evidence="3">
    <location>
        <begin position="26"/>
        <end position="147"/>
    </location>
</feature>
<keyword evidence="2" id="KW-0472">Membrane</keyword>